<evidence type="ECO:0000313" key="3">
    <source>
        <dbReference type="Proteomes" id="UP000005222"/>
    </source>
</evidence>
<dbReference type="OMA" id="VANWIEM"/>
<feature type="compositionally biased region" description="Polar residues" evidence="1">
    <location>
        <begin position="30"/>
        <end position="42"/>
    </location>
</feature>
<evidence type="ECO:0000313" key="2">
    <source>
        <dbReference type="EMBL" id="CCE82238.1"/>
    </source>
</evidence>
<keyword evidence="3" id="KW-1185">Reference proteome</keyword>
<dbReference type="HOGENOM" id="CLU_434755_0_0_1"/>
<name>G8YBA7_PICSO</name>
<reference evidence="2 3" key="1">
    <citation type="journal article" date="2012" name="G3 (Bethesda)">
        <title>Pichia sorbitophila, an interspecies yeast hybrid reveals early steps of genome resolution following polyploidization.</title>
        <authorList>
            <person name="Leh Louis V."/>
            <person name="Despons L."/>
            <person name="Friedrich A."/>
            <person name="Martin T."/>
            <person name="Durrens P."/>
            <person name="Casaregola S."/>
            <person name="Neuveglise C."/>
            <person name="Fairhead C."/>
            <person name="Marck C."/>
            <person name="Cruz J.A."/>
            <person name="Straub M.L."/>
            <person name="Kugler V."/>
            <person name="Sacerdot C."/>
            <person name="Uzunov Z."/>
            <person name="Thierry A."/>
            <person name="Weiss S."/>
            <person name="Bleykasten C."/>
            <person name="De Montigny J."/>
            <person name="Jacques N."/>
            <person name="Jung P."/>
            <person name="Lemaire M."/>
            <person name="Mallet S."/>
            <person name="Morel G."/>
            <person name="Richard G.F."/>
            <person name="Sarkar A."/>
            <person name="Savel G."/>
            <person name="Schacherer J."/>
            <person name="Seret M.L."/>
            <person name="Talla E."/>
            <person name="Samson G."/>
            <person name="Jubin C."/>
            <person name="Poulain J."/>
            <person name="Vacherie B."/>
            <person name="Barbe V."/>
            <person name="Pelletier E."/>
            <person name="Sherman D.J."/>
            <person name="Westhof E."/>
            <person name="Weissenbach J."/>
            <person name="Baret P.V."/>
            <person name="Wincker P."/>
            <person name="Gaillardin C."/>
            <person name="Dujon B."/>
            <person name="Souciet J.L."/>
        </authorList>
    </citation>
    <scope>NUCLEOTIDE SEQUENCE [LARGE SCALE GENOMIC DNA]</scope>
    <source>
        <strain evidence="3">ATCC MYA-4447 / BCRC 22081 / CBS 7064 / NBRC 10061 / NRRL Y-12695</strain>
    </source>
</reference>
<dbReference type="InParanoid" id="G8YBA7"/>
<evidence type="ECO:0000256" key="1">
    <source>
        <dbReference type="SAM" id="MobiDB-lite"/>
    </source>
</evidence>
<dbReference type="OrthoDB" id="185373at2759"/>
<dbReference type="EMBL" id="FO082050">
    <property type="protein sequence ID" value="CCE82238.1"/>
    <property type="molecule type" value="Genomic_DNA"/>
</dbReference>
<organism evidence="2 3">
    <name type="scientific">Pichia sorbitophila (strain ATCC MYA-4447 / BCRC 22081 / CBS 7064 / NBRC 10061 / NRRL Y-12695)</name>
    <name type="common">Hybrid yeast</name>
    <dbReference type="NCBI Taxonomy" id="559304"/>
    <lineage>
        <taxon>Eukaryota</taxon>
        <taxon>Fungi</taxon>
        <taxon>Dikarya</taxon>
        <taxon>Ascomycota</taxon>
        <taxon>Saccharomycotina</taxon>
        <taxon>Pichiomycetes</taxon>
        <taxon>Debaryomycetaceae</taxon>
        <taxon>Millerozyma</taxon>
    </lineage>
</organism>
<dbReference type="AlphaFoldDB" id="G8YBA7"/>
<protein>
    <submittedName>
        <fullName evidence="2">Piso0_001952 protein</fullName>
    </submittedName>
</protein>
<gene>
    <name evidence="2" type="primary">Piso0_001952</name>
    <name evidence="2" type="ORF">GNLVRS01_PISO0J01483g</name>
</gene>
<dbReference type="eggNOG" id="ENOG502QVB0">
    <property type="taxonomic scope" value="Eukaryota"/>
</dbReference>
<dbReference type="Proteomes" id="UP000005222">
    <property type="component" value="Chromosome J"/>
</dbReference>
<dbReference type="STRING" id="559304.G8YBA7"/>
<dbReference type="InterPro" id="IPR011990">
    <property type="entry name" value="TPR-like_helical_dom_sf"/>
</dbReference>
<accession>G8YBA7</accession>
<dbReference type="Gene3D" id="1.25.40.10">
    <property type="entry name" value="Tetratricopeptide repeat domain"/>
    <property type="match status" value="1"/>
</dbReference>
<proteinExistence type="predicted"/>
<feature type="region of interest" description="Disordered" evidence="1">
    <location>
        <begin position="26"/>
        <end position="54"/>
    </location>
</feature>
<sequence length="668" mass="77377">MSEKSYERHGLMNSIKDAISKVVRSVSKLEGQSTRAPSTLDASRNERRVGQTQPTRVYDRIKEKGISSEDVKEHRHLTRSYQRKLFQDFLEPLNMPYLKAFSDRNEQYDNKSAGHNWRRKHTKTSSETFERFLEERDGFNSMMDLLLEVTPDYMKMGAIGADKLDARTIDYQLVEEQQNRHRDITPRYHFHEIPPMPTDSPERFEEYIYFLTHSKILYQNSSSLSSGLVAEILLHTHKLTNTEYKHLRSVHTYNFLIKYFGFDKHQSAFARELLLVMNKDGHRPNIDTINNLLKSCKIHSNIRSLTNTYYLVRRYLMLMKKLGLGANLTTWCRIYDSISNIYLKEHMINMMTSINLPISRGLAIRILDDYMKTTMDTKEIMRFVVDDLRIDWHNDLRFLNKILYHAAVNCDQESLADLQLLFAAHSVDEHSVKYLVEGIARNMQLQEKVPILLSFYSTLEDALLTNPDVFRLLIRQLCLSSERYDHRSLAFLIRGLIHDAVAHLHLPFAHDHSNSSALSPSLDAVPSATTPEYLRIIKRLVGRPMLSFEAALTYTSSSSDLLSSQPLLRSNQLLPPLSAQEVANWIEMKNDCRHGSYGIARPAQDSTFYLKPSHSRVPQTYIESCIQAHYRLSAAARNSLRIYKLSEGLDTYTVDEMVRRSILDPKGV</sequence>